<evidence type="ECO:0000313" key="1">
    <source>
        <dbReference type="EMBL" id="CAB3228664.1"/>
    </source>
</evidence>
<evidence type="ECO:0000313" key="2">
    <source>
        <dbReference type="EMBL" id="CAB3235050.1"/>
    </source>
</evidence>
<dbReference type="OrthoDB" id="7686329at2759"/>
<gene>
    <name evidence="1" type="ORF">APLA_LOCUS3618</name>
    <name evidence="2" type="ORF">APLA_LOCUS5882</name>
</gene>
<keyword evidence="3" id="KW-1185">Reference proteome</keyword>
<evidence type="ECO:0000313" key="3">
    <source>
        <dbReference type="Proteomes" id="UP000494106"/>
    </source>
</evidence>
<reference evidence="3 4" key="1">
    <citation type="submission" date="2020-04" db="EMBL/GenBank/DDBJ databases">
        <authorList>
            <person name="Wallbank WR R."/>
            <person name="Pardo Diaz C."/>
            <person name="Kozak K."/>
            <person name="Martin S."/>
            <person name="Jiggins C."/>
            <person name="Moest M."/>
            <person name="Warren A I."/>
            <person name="Byers J.R.P. K."/>
            <person name="Montejo-Kovacevich G."/>
            <person name="Yen C E."/>
        </authorList>
    </citation>
    <scope>NUCLEOTIDE SEQUENCE [LARGE SCALE GENOMIC DNA]</scope>
</reference>
<organism evidence="2 3">
    <name type="scientific">Arctia plantaginis</name>
    <name type="common">Wood tiger moth</name>
    <name type="synonym">Phalaena plantaginis</name>
    <dbReference type="NCBI Taxonomy" id="874455"/>
    <lineage>
        <taxon>Eukaryota</taxon>
        <taxon>Metazoa</taxon>
        <taxon>Ecdysozoa</taxon>
        <taxon>Arthropoda</taxon>
        <taxon>Hexapoda</taxon>
        <taxon>Insecta</taxon>
        <taxon>Pterygota</taxon>
        <taxon>Neoptera</taxon>
        <taxon>Endopterygota</taxon>
        <taxon>Lepidoptera</taxon>
        <taxon>Glossata</taxon>
        <taxon>Ditrysia</taxon>
        <taxon>Noctuoidea</taxon>
        <taxon>Erebidae</taxon>
        <taxon>Arctiinae</taxon>
        <taxon>Arctia</taxon>
    </lineage>
</organism>
<dbReference type="Proteomes" id="UP000494106">
    <property type="component" value="Unassembled WGS sequence"/>
</dbReference>
<dbReference type="EMBL" id="CADEBD010000283">
    <property type="protein sequence ID" value="CAB3228664.1"/>
    <property type="molecule type" value="Genomic_DNA"/>
</dbReference>
<dbReference type="AlphaFoldDB" id="A0A8S0ZPQ2"/>
<evidence type="ECO:0000313" key="4">
    <source>
        <dbReference type="Proteomes" id="UP000494256"/>
    </source>
</evidence>
<dbReference type="Proteomes" id="UP000494256">
    <property type="component" value="Unassembled WGS sequence"/>
</dbReference>
<accession>A0A8S0ZPQ2</accession>
<proteinExistence type="predicted"/>
<protein>
    <submittedName>
        <fullName evidence="2">Uncharacterized protein</fullName>
    </submittedName>
</protein>
<name>A0A8S0ZPQ2_ARCPL</name>
<sequence>MKFGYTLTEVQKGRLERGSFITNYSAAPEGYRITKVVLVSRAGLVRWWLVKAAREHAARSQRIGDLSRARTMLLTIAFLFATAAAGPVLYDQRQDGKFNAQVDISNVMVLFAIPSKIPNSVFDIFSKSGKPANEEHEGIQDRADVRVMEAFVEPSKPYKVEIGSDESSGESDGRAVEVVIAGRRRFGNDGPDAEQDDLKLLGATENCGPDRVRDSVTLMCKDIEPVKVISDSEVKKEADQKVLILEVQPAPAPEVISS</sequence>
<comment type="caution">
    <text evidence="2">The sequence shown here is derived from an EMBL/GenBank/DDBJ whole genome shotgun (WGS) entry which is preliminary data.</text>
</comment>
<dbReference type="EMBL" id="CADEBC010000484">
    <property type="protein sequence ID" value="CAB3235050.1"/>
    <property type="molecule type" value="Genomic_DNA"/>
</dbReference>